<proteinExistence type="predicted"/>
<organism evidence="1 2">
    <name type="scientific">Halapricum desulfuricans</name>
    <dbReference type="NCBI Taxonomy" id="2841257"/>
    <lineage>
        <taxon>Archaea</taxon>
        <taxon>Methanobacteriati</taxon>
        <taxon>Methanobacteriota</taxon>
        <taxon>Stenosarchaea group</taxon>
        <taxon>Halobacteria</taxon>
        <taxon>Halobacteriales</taxon>
        <taxon>Haloarculaceae</taxon>
        <taxon>Halapricum</taxon>
    </lineage>
</organism>
<dbReference type="RefSeq" id="WP_229121995.1">
    <property type="nucleotide sequence ID" value="NZ_CP064791.1"/>
</dbReference>
<name>A0A897NTG0_9EURY</name>
<evidence type="ECO:0000313" key="1">
    <source>
        <dbReference type="EMBL" id="QSG14049.1"/>
    </source>
</evidence>
<dbReference type="Proteomes" id="UP000663292">
    <property type="component" value="Chromosome"/>
</dbReference>
<dbReference type="EMBL" id="CP064791">
    <property type="protein sequence ID" value="QSG14049.1"/>
    <property type="molecule type" value="Genomic_DNA"/>
</dbReference>
<accession>A0A897NTG0</accession>
<dbReference type="AlphaFoldDB" id="A0A897NTG0"/>
<sequence>MSGIEIERVTYEGWEECIRITNGQIELVATTDIGPRIVDFRQTDGENVFFLDESATGTTGDDGWELYGGHRLWHSPESDPRTYQPDNEPIAAEVTERGCRLVQPVEAETGVRKAIEIEMAEDEPAVELTHELTNEGAWSVELAPWAISVCKPGGTAVVPFPDGDPDELLPDRSLVFWPSTDIGDERLSYVDDHVLVEQADGPELKIGANGREGWTAYVNDGQAFIKTFEHDSGKTYPDRGASIEVFMLDFMLELETLGPLVELDPGETASHTERWHLVDGVTQPEEGADAAALTPE</sequence>
<keyword evidence="2" id="KW-1185">Reference proteome</keyword>
<gene>
    <name evidence="1" type="ORF">HSEST_0502</name>
</gene>
<dbReference type="GeneID" id="68857141"/>
<evidence type="ECO:0000313" key="2">
    <source>
        <dbReference type="Proteomes" id="UP000663292"/>
    </source>
</evidence>
<reference evidence="1 2" key="1">
    <citation type="submission" date="2020-11" db="EMBL/GenBank/DDBJ databases">
        <title>Carbohydrate-dependent, anaerobic sulfur respiration: A novel catabolism in halophilic archaea.</title>
        <authorList>
            <person name="Sorokin D.Y."/>
            <person name="Messina E."/>
            <person name="Smedile F."/>
            <person name="La Cono V."/>
            <person name="Hallsworth J.E."/>
            <person name="Yakimov M.M."/>
        </authorList>
    </citation>
    <scope>NUCLEOTIDE SEQUENCE [LARGE SCALE GENOMIC DNA]</scope>
    <source>
        <strain evidence="1 2">HSR-Est</strain>
    </source>
</reference>
<protein>
    <submittedName>
        <fullName evidence="1">DUF4380 family</fullName>
    </submittedName>
</protein>